<organism evidence="1 2">
    <name type="scientific">Aureliella helgolandensis</name>
    <dbReference type="NCBI Taxonomy" id="2527968"/>
    <lineage>
        <taxon>Bacteria</taxon>
        <taxon>Pseudomonadati</taxon>
        <taxon>Planctomycetota</taxon>
        <taxon>Planctomycetia</taxon>
        <taxon>Pirellulales</taxon>
        <taxon>Pirellulaceae</taxon>
        <taxon>Aureliella</taxon>
    </lineage>
</organism>
<gene>
    <name evidence="1" type="ORF">Q31a_59030</name>
</gene>
<sequence>MSGDGGVLPESLLPSEFDSVLARHEPRSVEGCHLIVDTPGGFLATVGPFHLQSEQLGPSPQRLREINDWVAFSIMENPCFPQVARTTKIFRYRHTRVRFRLPSKN</sequence>
<reference evidence="1 2" key="1">
    <citation type="submission" date="2019-02" db="EMBL/GenBank/DDBJ databases">
        <title>Deep-cultivation of Planctomycetes and their phenomic and genomic characterization uncovers novel biology.</title>
        <authorList>
            <person name="Wiegand S."/>
            <person name="Jogler M."/>
            <person name="Boedeker C."/>
            <person name="Pinto D."/>
            <person name="Vollmers J."/>
            <person name="Rivas-Marin E."/>
            <person name="Kohn T."/>
            <person name="Peeters S.H."/>
            <person name="Heuer A."/>
            <person name="Rast P."/>
            <person name="Oberbeckmann S."/>
            <person name="Bunk B."/>
            <person name="Jeske O."/>
            <person name="Meyerdierks A."/>
            <person name="Storesund J.E."/>
            <person name="Kallscheuer N."/>
            <person name="Luecker S."/>
            <person name="Lage O.M."/>
            <person name="Pohl T."/>
            <person name="Merkel B.J."/>
            <person name="Hornburger P."/>
            <person name="Mueller R.-W."/>
            <person name="Bruemmer F."/>
            <person name="Labrenz M."/>
            <person name="Spormann A.M."/>
            <person name="Op den Camp H."/>
            <person name="Overmann J."/>
            <person name="Amann R."/>
            <person name="Jetten M.S.M."/>
            <person name="Mascher T."/>
            <person name="Medema M.H."/>
            <person name="Devos D.P."/>
            <person name="Kaster A.-K."/>
            <person name="Ovreas L."/>
            <person name="Rohde M."/>
            <person name="Galperin M.Y."/>
            <person name="Jogler C."/>
        </authorList>
    </citation>
    <scope>NUCLEOTIDE SEQUENCE [LARGE SCALE GENOMIC DNA]</scope>
    <source>
        <strain evidence="1 2">Q31a</strain>
    </source>
</reference>
<proteinExistence type="predicted"/>
<evidence type="ECO:0000313" key="1">
    <source>
        <dbReference type="EMBL" id="QDV27514.1"/>
    </source>
</evidence>
<dbReference type="Proteomes" id="UP000318017">
    <property type="component" value="Chromosome"/>
</dbReference>
<dbReference type="EMBL" id="CP036298">
    <property type="protein sequence ID" value="QDV27514.1"/>
    <property type="molecule type" value="Genomic_DNA"/>
</dbReference>
<protein>
    <submittedName>
        <fullName evidence="1">Uncharacterized protein</fullName>
    </submittedName>
</protein>
<name>A0A518GFZ1_9BACT</name>
<keyword evidence="2" id="KW-1185">Reference proteome</keyword>
<dbReference type="KEGG" id="ahel:Q31a_59030"/>
<evidence type="ECO:0000313" key="2">
    <source>
        <dbReference type="Proteomes" id="UP000318017"/>
    </source>
</evidence>
<accession>A0A518GFZ1</accession>
<dbReference type="AlphaFoldDB" id="A0A518GFZ1"/>